<keyword evidence="1" id="KW-0175">Coiled coil</keyword>
<keyword evidence="4" id="KW-1185">Reference proteome</keyword>
<protein>
    <submittedName>
        <fullName evidence="3">Uncharacterized protein</fullName>
    </submittedName>
</protein>
<feature type="compositionally biased region" description="Low complexity" evidence="2">
    <location>
        <begin position="91"/>
        <end position="101"/>
    </location>
</feature>
<dbReference type="InParanoid" id="I2HAB7"/>
<dbReference type="STRING" id="6239.K09H9.9.1"/>
<dbReference type="EMBL" id="BX284601">
    <property type="protein sequence ID" value="CCH63824.1"/>
    <property type="molecule type" value="Genomic_DNA"/>
</dbReference>
<dbReference type="HOGENOM" id="CLU_2212310_0_0_1"/>
<dbReference type="GeneID" id="13179692"/>
<evidence type="ECO:0000256" key="2">
    <source>
        <dbReference type="SAM" id="MobiDB-lite"/>
    </source>
</evidence>
<evidence type="ECO:0000313" key="3">
    <source>
        <dbReference type="EMBL" id="CCH63824.1"/>
    </source>
</evidence>
<dbReference type="Proteomes" id="UP000001940">
    <property type="component" value="Chromosome I"/>
</dbReference>
<dbReference type="WormBase" id="K09H9.9">
    <property type="protein sequence ID" value="CE47564"/>
    <property type="gene ID" value="WBGene00219460"/>
</dbReference>
<organism evidence="3 4">
    <name type="scientific">Caenorhabditis elegans</name>
    <dbReference type="NCBI Taxonomy" id="6239"/>
    <lineage>
        <taxon>Eukaryota</taxon>
        <taxon>Metazoa</taxon>
        <taxon>Ecdysozoa</taxon>
        <taxon>Nematoda</taxon>
        <taxon>Chromadorea</taxon>
        <taxon>Rhabditida</taxon>
        <taxon>Rhabditina</taxon>
        <taxon>Rhabditomorpha</taxon>
        <taxon>Rhabditoidea</taxon>
        <taxon>Rhabditidae</taxon>
        <taxon>Peloderinae</taxon>
        <taxon>Caenorhabditis</taxon>
    </lineage>
</organism>
<accession>I2HAB7</accession>
<proteinExistence type="predicted"/>
<reference evidence="3 4" key="1">
    <citation type="journal article" date="1998" name="Science">
        <title>Genome sequence of the nematode C. elegans: a platform for investigating biology.</title>
        <authorList>
            <consortium name="The C. elegans sequencing consortium"/>
            <person name="Sulson J.E."/>
            <person name="Waterston R."/>
        </authorList>
    </citation>
    <scope>NUCLEOTIDE SEQUENCE [LARGE SCALE GENOMIC DNA]</scope>
    <source>
        <strain evidence="3 4">Bristol N2</strain>
    </source>
</reference>
<evidence type="ECO:0000313" key="4">
    <source>
        <dbReference type="Proteomes" id="UP000001940"/>
    </source>
</evidence>
<dbReference type="Bgee" id="WBGene00219460">
    <property type="expression patterns" value="Expressed in larva and 1 other cell type or tissue"/>
</dbReference>
<gene>
    <name evidence="3" type="ORF">CELE_K09H9.9</name>
    <name evidence="3 5" type="ORF">K09H9.9</name>
</gene>
<dbReference type="AlphaFoldDB" id="I2HAB7"/>
<sequence length="107" mass="12171">MFAVCFSIFICFFLSSFLFLTLVNECIYYRNLKNQPVEKKKDEELNKNLLEQNKSEAKEKTSKEVEELVLIDEPVADKGDTTIGDSEGTTIRSSASASRIDYSSKKN</sequence>
<dbReference type="PaxDb" id="6239-K09H9.9"/>
<dbReference type="CTD" id="13179692"/>
<dbReference type="RefSeq" id="NP_001249308.1">
    <property type="nucleotide sequence ID" value="NM_001262379.1"/>
</dbReference>
<evidence type="ECO:0000256" key="1">
    <source>
        <dbReference type="SAM" id="Coils"/>
    </source>
</evidence>
<feature type="region of interest" description="Disordered" evidence="2">
    <location>
        <begin position="77"/>
        <end position="107"/>
    </location>
</feature>
<feature type="coiled-coil region" evidence="1">
    <location>
        <begin position="39"/>
        <end position="67"/>
    </location>
</feature>
<dbReference type="SMR" id="I2HAB7"/>
<evidence type="ECO:0000313" key="5">
    <source>
        <dbReference type="WormBase" id="K09H9.9"/>
    </source>
</evidence>
<dbReference type="AGR" id="WB:WBGene00219460"/>
<dbReference type="KEGG" id="cel:CELE_K09H9.9"/>
<name>I2HAB7_CAEEL</name>